<feature type="domain" description="Dyp-type peroxidase C-terminal" evidence="10">
    <location>
        <begin position="215"/>
        <end position="393"/>
    </location>
</feature>
<proteinExistence type="inferred from homology"/>
<dbReference type="RefSeq" id="WP_007618456.1">
    <property type="nucleotide sequence ID" value="NZ_BANX01000007.1"/>
</dbReference>
<dbReference type="InterPro" id="IPR006314">
    <property type="entry name" value="Dyp_peroxidase"/>
</dbReference>
<gene>
    <name evidence="11" type="ORF">GS4_07_01140</name>
</gene>
<dbReference type="PROSITE" id="PS51318">
    <property type="entry name" value="TAT"/>
    <property type="match status" value="1"/>
</dbReference>
<keyword evidence="5" id="KW-0732">Signal</keyword>
<dbReference type="PANTHER" id="PTHR30521:SF4">
    <property type="entry name" value="DEFERROCHELATASE"/>
    <property type="match status" value="1"/>
</dbReference>
<evidence type="ECO:0000256" key="2">
    <source>
        <dbReference type="ARBA" id="ARBA00022559"/>
    </source>
</evidence>
<keyword evidence="3" id="KW-0349">Heme</keyword>
<dbReference type="InterPro" id="IPR048328">
    <property type="entry name" value="Dyp_perox_C"/>
</dbReference>
<evidence type="ECO:0000259" key="9">
    <source>
        <dbReference type="Pfam" id="PF04261"/>
    </source>
</evidence>
<dbReference type="Proteomes" id="UP000011666">
    <property type="component" value="Unassembled WGS sequence"/>
</dbReference>
<evidence type="ECO:0000259" key="10">
    <source>
        <dbReference type="Pfam" id="PF20628"/>
    </source>
</evidence>
<dbReference type="GO" id="GO:0005829">
    <property type="term" value="C:cytosol"/>
    <property type="evidence" value="ECO:0007669"/>
    <property type="project" value="TreeGrafter"/>
</dbReference>
<comment type="cofactor">
    <cofactor evidence="1">
        <name>heme b</name>
        <dbReference type="ChEBI" id="CHEBI:60344"/>
    </cofactor>
</comment>
<dbReference type="STRING" id="1223545.GS4_07_01140"/>
<dbReference type="AlphaFoldDB" id="M0QFK2"/>
<evidence type="ECO:0000256" key="7">
    <source>
        <dbReference type="ARBA" id="ARBA00023004"/>
    </source>
</evidence>
<dbReference type="InterPro" id="IPR006311">
    <property type="entry name" value="TAT_signal"/>
</dbReference>
<dbReference type="GO" id="GO:0046872">
    <property type="term" value="F:metal ion binding"/>
    <property type="evidence" value="ECO:0007669"/>
    <property type="project" value="UniProtKB-KW"/>
</dbReference>
<evidence type="ECO:0000256" key="4">
    <source>
        <dbReference type="ARBA" id="ARBA00022723"/>
    </source>
</evidence>
<name>M0QFK2_9ACTN</name>
<evidence type="ECO:0000256" key="1">
    <source>
        <dbReference type="ARBA" id="ARBA00001970"/>
    </source>
</evidence>
<accession>M0QFK2</accession>
<comment type="similarity">
    <text evidence="8">Belongs to the DyP-type peroxidase family.</text>
</comment>
<evidence type="ECO:0000313" key="11">
    <source>
        <dbReference type="EMBL" id="GAC67365.1"/>
    </source>
</evidence>
<evidence type="ECO:0000256" key="3">
    <source>
        <dbReference type="ARBA" id="ARBA00022617"/>
    </source>
</evidence>
<comment type="caution">
    <text evidence="11">The sequence shown here is derived from an EMBL/GenBank/DDBJ whole genome shotgun (WGS) entry which is preliminary data.</text>
</comment>
<keyword evidence="12" id="KW-1185">Reference proteome</keyword>
<sequence>MPDARTPDRRGLSRRRLLTGGAAALGAAGVGAVATSASRSDAASIGGFGSETIPFRGAHQAGITTVPPAHVVFVAVDLAPSATVGDLRSILRLWTTDAERLTSGRPALADTEPELATAPARLTVTVGLGPEVFDRVGLGDRRPASVRQLPPFAVDRLESSWNGGDLLLQIGGDDPSAAAHATRVLLKNVRSMTSVRWQQRGFRTARGVRPDGQTMRNMMGQVDGTVNPTPGPDLDGLVWDQGRDQPWFAGGTTMVLRRIRIELDTWDELDPRGRELTIGRRQDTGAPLTGVHEHDEPDLDATRMGIPVIPANAHIARAHHQTPRERFLRRAFNYDDPPPRGLTSDVGLVFTAFQQDIDAQFLPVQRRLAEADALNEWTTPIGSAVFAILPGVKGGEYLGQSLLT</sequence>
<keyword evidence="7" id="KW-0408">Iron</keyword>
<keyword evidence="4" id="KW-0479">Metal-binding</keyword>
<organism evidence="11 12">
    <name type="scientific">Gordonia soli NBRC 108243</name>
    <dbReference type="NCBI Taxonomy" id="1223545"/>
    <lineage>
        <taxon>Bacteria</taxon>
        <taxon>Bacillati</taxon>
        <taxon>Actinomycetota</taxon>
        <taxon>Actinomycetes</taxon>
        <taxon>Mycobacteriales</taxon>
        <taxon>Gordoniaceae</taxon>
        <taxon>Gordonia</taxon>
    </lineage>
</organism>
<evidence type="ECO:0000256" key="8">
    <source>
        <dbReference type="ARBA" id="ARBA00025737"/>
    </source>
</evidence>
<dbReference type="GO" id="GO:0020037">
    <property type="term" value="F:heme binding"/>
    <property type="evidence" value="ECO:0007669"/>
    <property type="project" value="InterPro"/>
</dbReference>
<evidence type="ECO:0000256" key="5">
    <source>
        <dbReference type="ARBA" id="ARBA00022729"/>
    </source>
</evidence>
<dbReference type="eggNOG" id="COG2837">
    <property type="taxonomic scope" value="Bacteria"/>
</dbReference>
<dbReference type="NCBIfam" id="TIGR01413">
    <property type="entry name" value="Dyp_perox_fam"/>
    <property type="match status" value="1"/>
</dbReference>
<dbReference type="Pfam" id="PF04261">
    <property type="entry name" value="Dyp_perox_N"/>
    <property type="match status" value="1"/>
</dbReference>
<dbReference type="InterPro" id="IPR048327">
    <property type="entry name" value="Dyp_perox_N"/>
</dbReference>
<dbReference type="PANTHER" id="PTHR30521">
    <property type="entry name" value="DEFERROCHELATASE/PEROXIDASE"/>
    <property type="match status" value="1"/>
</dbReference>
<reference evidence="11 12" key="1">
    <citation type="submission" date="2013-01" db="EMBL/GenBank/DDBJ databases">
        <title>Whole genome shotgun sequence of Gordonia soli NBRC 108243.</title>
        <authorList>
            <person name="Isaki-Nakamura S."/>
            <person name="Hosoyama A."/>
            <person name="Tsuchikane K."/>
            <person name="Ando Y."/>
            <person name="Baba S."/>
            <person name="Ohji S."/>
            <person name="Hamada M."/>
            <person name="Tamura T."/>
            <person name="Yamazoe A."/>
            <person name="Yamazaki S."/>
            <person name="Fujita N."/>
        </authorList>
    </citation>
    <scope>NUCLEOTIDE SEQUENCE [LARGE SCALE GENOMIC DNA]</scope>
    <source>
        <strain evidence="11 12">NBRC 108243</strain>
    </source>
</reference>
<dbReference type="InterPro" id="IPR011008">
    <property type="entry name" value="Dimeric_a/b-barrel"/>
</dbReference>
<dbReference type="SUPFAM" id="SSF54909">
    <property type="entry name" value="Dimeric alpha+beta barrel"/>
    <property type="match status" value="1"/>
</dbReference>
<keyword evidence="6" id="KW-0560">Oxidoreductase</keyword>
<keyword evidence="2 11" id="KW-0575">Peroxidase</keyword>
<dbReference type="EMBL" id="BANX01000007">
    <property type="protein sequence ID" value="GAC67365.1"/>
    <property type="molecule type" value="Genomic_DNA"/>
</dbReference>
<feature type="domain" description="Dyp-type peroxidase N-terminal" evidence="9">
    <location>
        <begin position="60"/>
        <end position="203"/>
    </location>
</feature>
<dbReference type="Pfam" id="PF20628">
    <property type="entry name" value="Dyp_perox_C"/>
    <property type="match status" value="1"/>
</dbReference>
<protein>
    <submittedName>
        <fullName evidence="11">Putative peroxidase</fullName>
    </submittedName>
</protein>
<evidence type="ECO:0000313" key="12">
    <source>
        <dbReference type="Proteomes" id="UP000011666"/>
    </source>
</evidence>
<evidence type="ECO:0000256" key="6">
    <source>
        <dbReference type="ARBA" id="ARBA00023002"/>
    </source>
</evidence>
<dbReference type="PROSITE" id="PS51404">
    <property type="entry name" value="DYP_PEROXIDASE"/>
    <property type="match status" value="1"/>
</dbReference>
<dbReference type="GO" id="GO:0004601">
    <property type="term" value="F:peroxidase activity"/>
    <property type="evidence" value="ECO:0007669"/>
    <property type="project" value="UniProtKB-KW"/>
</dbReference>